<dbReference type="SUPFAM" id="SSF48024">
    <property type="entry name" value="N-terminal domain of DnaB helicase"/>
    <property type="match status" value="2"/>
</dbReference>
<dbReference type="InterPro" id="IPR016136">
    <property type="entry name" value="DNA_helicase_N/primase_C"/>
</dbReference>
<name>A0A919AUW8_9ACTN</name>
<dbReference type="InterPro" id="IPR036185">
    <property type="entry name" value="DNA_heli_DnaB-like_N_sf"/>
</dbReference>
<proteinExistence type="predicted"/>
<dbReference type="InterPro" id="IPR007693">
    <property type="entry name" value="DNA_helicase_DnaB-like_N"/>
</dbReference>
<keyword evidence="2" id="KW-0238">DNA-binding</keyword>
<evidence type="ECO:0000259" key="4">
    <source>
        <dbReference type="Pfam" id="PF00772"/>
    </source>
</evidence>
<reference evidence="5" key="1">
    <citation type="journal article" date="2014" name="Int. J. Syst. Evol. Microbiol.">
        <title>Complete genome sequence of Corynebacterium casei LMG S-19264T (=DSM 44701T), isolated from a smear-ripened cheese.</title>
        <authorList>
            <consortium name="US DOE Joint Genome Institute (JGI-PGF)"/>
            <person name="Walter F."/>
            <person name="Albersmeier A."/>
            <person name="Kalinowski J."/>
            <person name="Ruckert C."/>
        </authorList>
    </citation>
    <scope>NUCLEOTIDE SEQUENCE</scope>
    <source>
        <strain evidence="5">JCM 4059</strain>
    </source>
</reference>
<dbReference type="GO" id="GO:0003677">
    <property type="term" value="F:DNA binding"/>
    <property type="evidence" value="ECO:0007669"/>
    <property type="project" value="UniProtKB-KW"/>
</dbReference>
<keyword evidence="6" id="KW-1185">Reference proteome</keyword>
<protein>
    <recommendedName>
        <fullName evidence="4">DNA helicase DnaB-like N-terminal domain-containing protein</fullName>
    </recommendedName>
</protein>
<dbReference type="EMBL" id="BNBD01000001">
    <property type="protein sequence ID" value="GHF27250.1"/>
    <property type="molecule type" value="Genomic_DNA"/>
</dbReference>
<comment type="caution">
    <text evidence="5">The sequence shown here is derived from an EMBL/GenBank/DDBJ whole genome shotgun (WGS) entry which is preliminary data.</text>
</comment>
<gene>
    <name evidence="5" type="ORF">GCM10010218_05240</name>
</gene>
<dbReference type="Gene3D" id="1.10.860.10">
    <property type="entry name" value="DNAb Helicase, Chain A"/>
    <property type="match status" value="2"/>
</dbReference>
<dbReference type="Proteomes" id="UP000638313">
    <property type="component" value="Unassembled WGS sequence"/>
</dbReference>
<evidence type="ECO:0000313" key="5">
    <source>
        <dbReference type="EMBL" id="GHF27250.1"/>
    </source>
</evidence>
<sequence length="374" mass="40927">MSASIEGLPGKNVLVLAEQALLGALLLRPHALSTVAPWLEAGHFYLPQHTALYAAMLDLTERGHAATAETRPTSEQGLSWVTEATTHAAQQAPGLTPSYVHTLISICPEPAHAPAYGRMVFAGHARRTVAEHAARLAQTARHIRDGEPHVEAVCARADTLTSALDTLAHHWRPHPATLARTTPDVPEVRRRDQQRHDDEQAFLSAATTRASALKEVRAFLHAEDFGDPLHAELFRSLAALHHRGEAIDPLTLVWEAQHRGLLTHTTPQDILAICQLSGGDPVYWATRVLRHSLLDTASATGDRIGRLAADSTLTPHQLIAASQRALSDLTTTRMRWLRAQYGPPTAPQRPRDRPPPRATSRCVPIGQSRVVRTR</sequence>
<evidence type="ECO:0000256" key="1">
    <source>
        <dbReference type="ARBA" id="ARBA00022705"/>
    </source>
</evidence>
<keyword evidence="1" id="KW-0235">DNA replication</keyword>
<evidence type="ECO:0000313" key="6">
    <source>
        <dbReference type="Proteomes" id="UP000638313"/>
    </source>
</evidence>
<feature type="domain" description="DNA helicase DnaB-like N-terminal" evidence="4">
    <location>
        <begin position="16"/>
        <end position="120"/>
    </location>
</feature>
<dbReference type="GO" id="GO:0005829">
    <property type="term" value="C:cytosol"/>
    <property type="evidence" value="ECO:0007669"/>
    <property type="project" value="TreeGrafter"/>
</dbReference>
<feature type="region of interest" description="Disordered" evidence="3">
    <location>
        <begin position="340"/>
        <end position="374"/>
    </location>
</feature>
<evidence type="ECO:0000256" key="3">
    <source>
        <dbReference type="SAM" id="MobiDB-lite"/>
    </source>
</evidence>
<organism evidence="5 6">
    <name type="scientific">Streptomyces mashuensis</name>
    <dbReference type="NCBI Taxonomy" id="33904"/>
    <lineage>
        <taxon>Bacteria</taxon>
        <taxon>Bacillati</taxon>
        <taxon>Actinomycetota</taxon>
        <taxon>Actinomycetes</taxon>
        <taxon>Kitasatosporales</taxon>
        <taxon>Streptomycetaceae</taxon>
        <taxon>Streptomyces</taxon>
    </lineage>
</organism>
<dbReference type="GO" id="GO:0003678">
    <property type="term" value="F:DNA helicase activity"/>
    <property type="evidence" value="ECO:0007669"/>
    <property type="project" value="InterPro"/>
</dbReference>
<dbReference type="RefSeq" id="WP_190127688.1">
    <property type="nucleotide sequence ID" value="NZ_BNBD01000001.1"/>
</dbReference>
<dbReference type="AlphaFoldDB" id="A0A919AUW8"/>
<reference evidence="5" key="2">
    <citation type="submission" date="2020-09" db="EMBL/GenBank/DDBJ databases">
        <authorList>
            <person name="Sun Q."/>
            <person name="Ohkuma M."/>
        </authorList>
    </citation>
    <scope>NUCLEOTIDE SEQUENCE</scope>
    <source>
        <strain evidence="5">JCM 4059</strain>
    </source>
</reference>
<accession>A0A919AUW8</accession>
<dbReference type="PANTHER" id="PTHR30153">
    <property type="entry name" value="REPLICATIVE DNA HELICASE DNAB"/>
    <property type="match status" value="1"/>
</dbReference>
<feature type="domain" description="DNA helicase DnaB-like N-terminal" evidence="4">
    <location>
        <begin position="194"/>
        <end position="270"/>
    </location>
</feature>
<dbReference type="GO" id="GO:0005524">
    <property type="term" value="F:ATP binding"/>
    <property type="evidence" value="ECO:0007669"/>
    <property type="project" value="InterPro"/>
</dbReference>
<dbReference type="GO" id="GO:0006260">
    <property type="term" value="P:DNA replication"/>
    <property type="evidence" value="ECO:0007669"/>
    <property type="project" value="UniProtKB-KW"/>
</dbReference>
<evidence type="ECO:0000256" key="2">
    <source>
        <dbReference type="ARBA" id="ARBA00023125"/>
    </source>
</evidence>
<dbReference type="Pfam" id="PF00772">
    <property type="entry name" value="DnaB"/>
    <property type="match status" value="2"/>
</dbReference>
<dbReference type="PANTHER" id="PTHR30153:SF2">
    <property type="entry name" value="REPLICATIVE DNA HELICASE"/>
    <property type="match status" value="1"/>
</dbReference>